<dbReference type="STRING" id="1798683.A3C90_02755"/>
<dbReference type="AlphaFoldDB" id="A0A1F6MR62"/>
<dbReference type="Pfam" id="PF04214">
    <property type="entry name" value="DUF411"/>
    <property type="match status" value="1"/>
</dbReference>
<dbReference type="Proteomes" id="UP000177457">
    <property type="component" value="Unassembled WGS sequence"/>
</dbReference>
<comment type="caution">
    <text evidence="1">The sequence shown here is derived from an EMBL/GenBank/DDBJ whole genome shotgun (WGS) entry which is preliminary data.</text>
</comment>
<gene>
    <name evidence="1" type="ORF">A3C90_02755</name>
</gene>
<organism evidence="1 2">
    <name type="scientific">Candidatus Magasanikbacteria bacterium RIFCSPHIGHO2_02_FULL_51_14</name>
    <dbReference type="NCBI Taxonomy" id="1798683"/>
    <lineage>
        <taxon>Bacteria</taxon>
        <taxon>Candidatus Magasanikiibacteriota</taxon>
    </lineage>
</organism>
<proteinExistence type="predicted"/>
<dbReference type="InterPro" id="IPR007332">
    <property type="entry name" value="DUF411"/>
</dbReference>
<protein>
    <recommendedName>
        <fullName evidence="3">CopG family transcriptional regulator</fullName>
    </recommendedName>
</protein>
<reference evidence="1 2" key="1">
    <citation type="journal article" date="2016" name="Nat. Commun.">
        <title>Thousands of microbial genomes shed light on interconnected biogeochemical processes in an aquifer system.</title>
        <authorList>
            <person name="Anantharaman K."/>
            <person name="Brown C.T."/>
            <person name="Hug L.A."/>
            <person name="Sharon I."/>
            <person name="Castelle C.J."/>
            <person name="Probst A.J."/>
            <person name="Thomas B.C."/>
            <person name="Singh A."/>
            <person name="Wilkins M.J."/>
            <person name="Karaoz U."/>
            <person name="Brodie E.L."/>
            <person name="Williams K.H."/>
            <person name="Hubbard S.S."/>
            <person name="Banfield J.F."/>
        </authorList>
    </citation>
    <scope>NUCLEOTIDE SEQUENCE [LARGE SCALE GENOMIC DNA]</scope>
</reference>
<evidence type="ECO:0000313" key="2">
    <source>
        <dbReference type="Proteomes" id="UP000177457"/>
    </source>
</evidence>
<dbReference type="InterPro" id="IPR036249">
    <property type="entry name" value="Thioredoxin-like_sf"/>
</dbReference>
<dbReference type="SUPFAM" id="SSF52833">
    <property type="entry name" value="Thioredoxin-like"/>
    <property type="match status" value="1"/>
</dbReference>
<dbReference type="EMBL" id="MFQE01000007">
    <property type="protein sequence ID" value="OGH73913.1"/>
    <property type="molecule type" value="Genomic_DNA"/>
</dbReference>
<accession>A0A1F6MR62</accession>
<evidence type="ECO:0000313" key="1">
    <source>
        <dbReference type="EMBL" id="OGH73913.1"/>
    </source>
</evidence>
<sequence>MNKKIFLVLGAAALAVFLVVNFGVKKDSGDVSGVAEGDAVKVTVYKSPTCGCCGNYVSYLKKEGYDVEVVTTENMDAIKEQFHIPGEAQSCHTSVFGDYAVEGHMPIEAVRKLLAEKPDIAGIALPGMPSGSPGMPGTKQGQFVVRGFDESGEMSEFMSL</sequence>
<dbReference type="Gene3D" id="3.40.30.10">
    <property type="entry name" value="Glutaredoxin"/>
    <property type="match status" value="1"/>
</dbReference>
<evidence type="ECO:0008006" key="3">
    <source>
        <dbReference type="Google" id="ProtNLM"/>
    </source>
</evidence>
<name>A0A1F6MR62_9BACT</name>